<feature type="compositionally biased region" description="Basic residues" evidence="8">
    <location>
        <begin position="1"/>
        <end position="10"/>
    </location>
</feature>
<dbReference type="HAMAP" id="MF_00152">
    <property type="entry name" value="Nfo"/>
    <property type="match status" value="1"/>
</dbReference>
<proteinExistence type="inferred from homology"/>
<dbReference type="InterPro" id="IPR036237">
    <property type="entry name" value="Xyl_isomerase-like_sf"/>
</dbReference>
<keyword evidence="10" id="KW-0456">Lyase</keyword>
<evidence type="ECO:0000256" key="1">
    <source>
        <dbReference type="ARBA" id="ARBA00001947"/>
    </source>
</evidence>
<protein>
    <submittedName>
        <fullName evidence="10">DNA-(Apurinic or apyrimidinic site) lyase</fullName>
        <ecNumber evidence="10">4.2.99.18</ecNumber>
    </submittedName>
</protein>
<dbReference type="GO" id="GO:0140078">
    <property type="term" value="F:class I DNA-(apurinic or apyrimidinic site) endonuclease activity"/>
    <property type="evidence" value="ECO:0007669"/>
    <property type="project" value="UniProtKB-EC"/>
</dbReference>
<feature type="compositionally biased region" description="Basic residues" evidence="8">
    <location>
        <begin position="390"/>
        <end position="400"/>
    </location>
</feature>
<evidence type="ECO:0000256" key="5">
    <source>
        <dbReference type="ARBA" id="ARBA00022801"/>
    </source>
</evidence>
<name>A0ABR3GWF0_9PEZI</name>
<accession>A0ABR3GWF0</accession>
<dbReference type="InterPro" id="IPR013022">
    <property type="entry name" value="Xyl_isomerase-like_TIM-brl"/>
</dbReference>
<evidence type="ECO:0000256" key="3">
    <source>
        <dbReference type="ARBA" id="ARBA00022723"/>
    </source>
</evidence>
<comment type="caution">
    <text evidence="10">The sequence shown here is derived from an EMBL/GenBank/DDBJ whole genome shotgun (WGS) entry which is preliminary data.</text>
</comment>
<evidence type="ECO:0000256" key="8">
    <source>
        <dbReference type="SAM" id="MobiDB-lite"/>
    </source>
</evidence>
<feature type="compositionally biased region" description="Acidic residues" evidence="8">
    <location>
        <begin position="405"/>
        <end position="418"/>
    </location>
</feature>
<comment type="similarity">
    <text evidence="2">Belongs to the AP endonuclease 2 family.</text>
</comment>
<keyword evidence="6" id="KW-0862">Zinc</keyword>
<sequence>MPRRTTKKPKTTPPGPQVPDTQTPEPQTTEIKRAAVVSSTGSKPKQRKRKADSEEDSTNDEPPSQKKKSRKRIAPDISPLAPRNRRMKMLVGAHVSVAKGVQNAITNSHNIGGNVFGMFLKSHRKWTSPDLKPSEVLAFTSGYKSAGIDPKRHILPHGSYLVNLAQIDEVKAEKGYDCFLDDLKRCEMLKIGLYNFHPGSTLGLPRSDALTRIAAQLNRAHKETKFVKILLENMAGQGGVVGANFEDLRDIIEQVKNKDRIGAAGHDIRTQASYDTVMGNFDRIVGQKYLAALHLNDSKAPLGANRDLHQNIGLGYLGLETFRVIMNDKRLEGLPMILETPMKEQKTWADEIKLLESLVGTKSNDPGFLSQAAELSAKGRGEREVAAAKTLKKAQKKVGKKQVETSDDEDEEEHACEH</sequence>
<dbReference type="EC" id="4.2.99.18" evidence="10"/>
<dbReference type="CDD" id="cd00019">
    <property type="entry name" value="AP2Ec"/>
    <property type="match status" value="1"/>
</dbReference>
<dbReference type="SUPFAM" id="SSF51658">
    <property type="entry name" value="Xylose isomerase-like"/>
    <property type="match status" value="1"/>
</dbReference>
<feature type="domain" description="Xylose isomerase-like TIM barrel" evidence="9">
    <location>
        <begin position="109"/>
        <end position="357"/>
    </location>
</feature>
<dbReference type="Gene3D" id="3.20.20.150">
    <property type="entry name" value="Divalent-metal-dependent TIM barrel enzymes"/>
    <property type="match status" value="1"/>
</dbReference>
<reference evidence="10 11" key="1">
    <citation type="submission" date="2024-02" db="EMBL/GenBank/DDBJ databases">
        <title>Discinaceae phylogenomics.</title>
        <authorList>
            <person name="Dirks A.C."/>
            <person name="James T.Y."/>
        </authorList>
    </citation>
    <scope>NUCLEOTIDE SEQUENCE [LARGE SCALE GENOMIC DNA]</scope>
    <source>
        <strain evidence="10 11">ACD0624</strain>
    </source>
</reference>
<keyword evidence="7" id="KW-0234">DNA repair</keyword>
<keyword evidence="11" id="KW-1185">Reference proteome</keyword>
<evidence type="ECO:0000256" key="7">
    <source>
        <dbReference type="ARBA" id="ARBA00023204"/>
    </source>
</evidence>
<evidence type="ECO:0000313" key="11">
    <source>
        <dbReference type="Proteomes" id="UP001447188"/>
    </source>
</evidence>
<evidence type="ECO:0000256" key="4">
    <source>
        <dbReference type="ARBA" id="ARBA00022763"/>
    </source>
</evidence>
<gene>
    <name evidence="10" type="primary">APN1</name>
    <name evidence="10" type="ORF">Q9L58_000767</name>
</gene>
<dbReference type="Pfam" id="PF01261">
    <property type="entry name" value="AP_endonuc_2"/>
    <property type="match status" value="1"/>
</dbReference>
<keyword evidence="3" id="KW-0479">Metal-binding</keyword>
<dbReference type="PROSITE" id="PS00731">
    <property type="entry name" value="AP_NUCLEASE_F2_3"/>
    <property type="match status" value="1"/>
</dbReference>
<comment type="cofactor">
    <cofactor evidence="1">
        <name>Zn(2+)</name>
        <dbReference type="ChEBI" id="CHEBI:29105"/>
    </cofactor>
</comment>
<organism evidence="10 11">
    <name type="scientific">Discina gigas</name>
    <dbReference type="NCBI Taxonomy" id="1032678"/>
    <lineage>
        <taxon>Eukaryota</taxon>
        <taxon>Fungi</taxon>
        <taxon>Dikarya</taxon>
        <taxon>Ascomycota</taxon>
        <taxon>Pezizomycotina</taxon>
        <taxon>Pezizomycetes</taxon>
        <taxon>Pezizales</taxon>
        <taxon>Discinaceae</taxon>
        <taxon>Discina</taxon>
    </lineage>
</organism>
<feature type="region of interest" description="Disordered" evidence="8">
    <location>
        <begin position="386"/>
        <end position="418"/>
    </location>
</feature>
<evidence type="ECO:0000256" key="6">
    <source>
        <dbReference type="ARBA" id="ARBA00022833"/>
    </source>
</evidence>
<feature type="region of interest" description="Disordered" evidence="8">
    <location>
        <begin position="1"/>
        <end position="86"/>
    </location>
</feature>
<dbReference type="PANTHER" id="PTHR21445:SF0">
    <property type="entry name" value="APURINIC-APYRIMIDINIC ENDONUCLEASE"/>
    <property type="match status" value="1"/>
</dbReference>
<dbReference type="PANTHER" id="PTHR21445">
    <property type="entry name" value="ENDONUCLEASE IV ENDODEOXYRIBONUCLEASE IV"/>
    <property type="match status" value="1"/>
</dbReference>
<dbReference type="EMBL" id="JBBBZM010000005">
    <property type="protein sequence ID" value="KAL0640209.1"/>
    <property type="molecule type" value="Genomic_DNA"/>
</dbReference>
<dbReference type="SMART" id="SM00518">
    <property type="entry name" value="AP2Ec"/>
    <property type="match status" value="1"/>
</dbReference>
<evidence type="ECO:0000313" key="10">
    <source>
        <dbReference type="EMBL" id="KAL0640209.1"/>
    </source>
</evidence>
<dbReference type="InterPro" id="IPR001719">
    <property type="entry name" value="AP_endonuc_2"/>
</dbReference>
<evidence type="ECO:0000259" key="9">
    <source>
        <dbReference type="Pfam" id="PF01261"/>
    </source>
</evidence>
<dbReference type="NCBIfam" id="TIGR00587">
    <property type="entry name" value="nfo"/>
    <property type="match status" value="1"/>
</dbReference>
<dbReference type="InterPro" id="IPR018246">
    <property type="entry name" value="AP_endonuc_F2_Zn_BS"/>
</dbReference>
<evidence type="ECO:0000256" key="2">
    <source>
        <dbReference type="ARBA" id="ARBA00005340"/>
    </source>
</evidence>
<dbReference type="PROSITE" id="PS51432">
    <property type="entry name" value="AP_NUCLEASE_F2_4"/>
    <property type="match status" value="1"/>
</dbReference>
<dbReference type="Proteomes" id="UP001447188">
    <property type="component" value="Unassembled WGS sequence"/>
</dbReference>
<keyword evidence="5" id="KW-0378">Hydrolase</keyword>
<keyword evidence="4" id="KW-0227">DNA damage</keyword>